<protein>
    <submittedName>
        <fullName evidence="2">Uncharacterized protein</fullName>
    </submittedName>
</protein>
<organism evidence="2 3">
    <name type="scientific">Coprinellus micaceus</name>
    <name type="common">Glistening ink-cap mushroom</name>
    <name type="synonym">Coprinus micaceus</name>
    <dbReference type="NCBI Taxonomy" id="71717"/>
    <lineage>
        <taxon>Eukaryota</taxon>
        <taxon>Fungi</taxon>
        <taxon>Dikarya</taxon>
        <taxon>Basidiomycota</taxon>
        <taxon>Agaricomycotina</taxon>
        <taxon>Agaricomycetes</taxon>
        <taxon>Agaricomycetidae</taxon>
        <taxon>Agaricales</taxon>
        <taxon>Agaricineae</taxon>
        <taxon>Psathyrellaceae</taxon>
        <taxon>Coprinellus</taxon>
    </lineage>
</organism>
<feature type="compositionally biased region" description="Acidic residues" evidence="1">
    <location>
        <begin position="138"/>
        <end position="157"/>
    </location>
</feature>
<gene>
    <name evidence="2" type="ORF">FA13DRAFT_1791245</name>
</gene>
<dbReference type="EMBL" id="QPFP01000017">
    <property type="protein sequence ID" value="TEB31952.1"/>
    <property type="molecule type" value="Genomic_DNA"/>
</dbReference>
<evidence type="ECO:0000256" key="1">
    <source>
        <dbReference type="SAM" id="MobiDB-lite"/>
    </source>
</evidence>
<dbReference type="OrthoDB" id="27483at2759"/>
<evidence type="ECO:0000313" key="2">
    <source>
        <dbReference type="EMBL" id="TEB31952.1"/>
    </source>
</evidence>
<sequence length="745" mass="82747">MAGKSQQEPVHSNQPKVNALNDELYKALKGENSECTATLSECLQRWKDKEYLSLPDYPPIAAYVLEQTYTLSELKQGVEGLKGSDSQTLRQALPVANGLGFVVALGNFTKTVEGKAEERCDYAYFKCRRYHSCWDDSGDDDFDDEDEDPPEMGEVEEESCKISHVIRVDGLSEMQLKELAVEEDCLVPRDALMDNAPDGQRYEKYGLSNSSSISADLEQWYNHSVLILFQVEDETALRIAANGVNWTLEQLNSDTESPSESAELIVSALLKNLEWGDQHVEKLGPAIEAFNLKDIKPGLAQLVKESASLSTCFAIIDTIAAKAGKGTKTWLDTLRKDAVTSYKAADIDDVPTLVEVAQSKGATVLETSILTNISKTESYNFLVALAKALQEFRTKHRSSTKKDRDTLAKLVKAIQQCVMPIDRMKELVDLFFAIDRPDLCITLRENISADKDLGYSTRLEFAKTLQVQLAQLSDTETTADDTRKTLKNAIRATLQDAVPKWEGYIFIVSMMQPSMQQYFSHHYVEGETSPSNPTAPNRKMNRVCEFVDLCLMVGDLAPCVTLFDRILGDSAAKDDRSIDETFGVVFVPLIPQLKATLSKHNVPITSHSRPKTPKTIIPVLPTRTAGCRACTECKQLSAFINNPKASIPFCASLATRKHVESEIVRAKISDIVTTETVKDGSPHTLLVTKRAEPLAQLRWREAKGKAEAFLRSVAAGEELKHLMAERYNDTAWAIQGRKVFPAVGL</sequence>
<comment type="caution">
    <text evidence="2">The sequence shown here is derived from an EMBL/GenBank/DDBJ whole genome shotgun (WGS) entry which is preliminary data.</text>
</comment>
<proteinExistence type="predicted"/>
<reference evidence="2 3" key="1">
    <citation type="journal article" date="2019" name="Nat. Ecol. Evol.">
        <title>Megaphylogeny resolves global patterns of mushroom evolution.</title>
        <authorList>
            <person name="Varga T."/>
            <person name="Krizsan K."/>
            <person name="Foldi C."/>
            <person name="Dima B."/>
            <person name="Sanchez-Garcia M."/>
            <person name="Sanchez-Ramirez S."/>
            <person name="Szollosi G.J."/>
            <person name="Szarkandi J.G."/>
            <person name="Papp V."/>
            <person name="Albert L."/>
            <person name="Andreopoulos W."/>
            <person name="Angelini C."/>
            <person name="Antonin V."/>
            <person name="Barry K.W."/>
            <person name="Bougher N.L."/>
            <person name="Buchanan P."/>
            <person name="Buyck B."/>
            <person name="Bense V."/>
            <person name="Catcheside P."/>
            <person name="Chovatia M."/>
            <person name="Cooper J."/>
            <person name="Damon W."/>
            <person name="Desjardin D."/>
            <person name="Finy P."/>
            <person name="Geml J."/>
            <person name="Haridas S."/>
            <person name="Hughes K."/>
            <person name="Justo A."/>
            <person name="Karasinski D."/>
            <person name="Kautmanova I."/>
            <person name="Kiss B."/>
            <person name="Kocsube S."/>
            <person name="Kotiranta H."/>
            <person name="LaButti K.M."/>
            <person name="Lechner B.E."/>
            <person name="Liimatainen K."/>
            <person name="Lipzen A."/>
            <person name="Lukacs Z."/>
            <person name="Mihaltcheva S."/>
            <person name="Morgado L.N."/>
            <person name="Niskanen T."/>
            <person name="Noordeloos M.E."/>
            <person name="Ohm R.A."/>
            <person name="Ortiz-Santana B."/>
            <person name="Ovrebo C."/>
            <person name="Racz N."/>
            <person name="Riley R."/>
            <person name="Savchenko A."/>
            <person name="Shiryaev A."/>
            <person name="Soop K."/>
            <person name="Spirin V."/>
            <person name="Szebenyi C."/>
            <person name="Tomsovsky M."/>
            <person name="Tulloss R.E."/>
            <person name="Uehling J."/>
            <person name="Grigoriev I.V."/>
            <person name="Vagvolgyi C."/>
            <person name="Papp T."/>
            <person name="Martin F.M."/>
            <person name="Miettinen O."/>
            <person name="Hibbett D.S."/>
            <person name="Nagy L.G."/>
        </authorList>
    </citation>
    <scope>NUCLEOTIDE SEQUENCE [LARGE SCALE GENOMIC DNA]</scope>
    <source>
        <strain evidence="2 3">FP101781</strain>
    </source>
</reference>
<keyword evidence="3" id="KW-1185">Reference proteome</keyword>
<accession>A0A4Y7TEG0</accession>
<feature type="region of interest" description="Disordered" evidence="1">
    <location>
        <begin position="138"/>
        <end position="158"/>
    </location>
</feature>
<name>A0A4Y7TEG0_COPMI</name>
<evidence type="ECO:0000313" key="3">
    <source>
        <dbReference type="Proteomes" id="UP000298030"/>
    </source>
</evidence>
<dbReference type="AlphaFoldDB" id="A0A4Y7TEG0"/>
<dbReference type="Proteomes" id="UP000298030">
    <property type="component" value="Unassembled WGS sequence"/>
</dbReference>